<dbReference type="PROSITE" id="PS51061">
    <property type="entry name" value="R3H"/>
    <property type="match status" value="1"/>
</dbReference>
<dbReference type="InterPro" id="IPR012340">
    <property type="entry name" value="NA-bd_OB-fold"/>
</dbReference>
<dbReference type="Pfam" id="PF01424">
    <property type="entry name" value="R3H"/>
    <property type="match status" value="1"/>
</dbReference>
<comment type="similarity">
    <text evidence="5">Belongs to the UNR family.</text>
</comment>
<keyword evidence="4" id="KW-0694">RNA-binding</keyword>
<feature type="region of interest" description="Disordered" evidence="6">
    <location>
        <begin position="774"/>
        <end position="797"/>
    </location>
</feature>
<reference evidence="9" key="1">
    <citation type="submission" date="2023-04" db="EMBL/GenBank/DDBJ databases">
        <title>Phytophthora lilii NBRC 32176.</title>
        <authorList>
            <person name="Ichikawa N."/>
            <person name="Sato H."/>
            <person name="Tonouchi N."/>
        </authorList>
    </citation>
    <scope>NUCLEOTIDE SEQUENCE</scope>
    <source>
        <strain evidence="9">NBRC 32176</strain>
    </source>
</reference>
<dbReference type="OrthoDB" id="74319at2759"/>
<feature type="compositionally biased region" description="Low complexity" evidence="6">
    <location>
        <begin position="25"/>
        <end position="44"/>
    </location>
</feature>
<dbReference type="SMART" id="SM00357">
    <property type="entry name" value="CSP"/>
    <property type="match status" value="4"/>
</dbReference>
<feature type="domain" description="CSD" evidence="8">
    <location>
        <begin position="157"/>
        <end position="218"/>
    </location>
</feature>
<sequence>MFRSPQPGDWAAEDEDAAPLPTPAPASRSPTPAPAPAASAPARARGGRFERERGGRFERERDAGGRFERDSGARDRDYGGGRFDRGGGRYDRDYDRGGRFDGGGGRLDGGGRYDRDGGRFDRDGGRAEGGGRADAGRWGHYADRRGDSGRGGRDLPVEQGFVVAIKESFGFVSCLEREGDLFFHISEAPVDVQLQDEVEFRVKYNQRSDKEMACQLVALPKGTIKVEEVSDEFFDGVVTKSLPRGGHGGGRGFFNNRDDDRHQREEHGLIEVKKPMQDDDVEAEASQGNDSAKDAAPEEQEQSGESDTSPKKPLVRREFVRFTSDSVAVSEEKAEGDEQDQTSRPRKNPIPHFGDEVHFRIAKHRKTGVKRAVDITITVSAREKLEKEIEAKLATMTRETGVVDRVKNGGGFIKCCDRPVDVYFPIHEIREPAQPEEDEKSDNKDGEQTEASDKPRRVRQGKGSTIREGDEVSFYVYEDQDDDSARSRSRLTALRVQKLPPGTVSFEELIRADVEGVVSKLPKEPRNAPEVIGSITLPSTEQDVVEKPDEASETADEGEGKPLKKKKGNVSKTKKQKVSFRLCDTEDMSYVPHMDDKVVFDEVLDKRTGKRKAVKVRVVQLNPKNRETGVINAMKEDFGFIKCAERASDAYFRFSDVMGTSRNFSNGTEVAFDVLADTKSDHIRATRLQILPRGTIKWDDVAAEDLEGTIIALPSSRRGHISNRGGRGDNKLKQLQKYVHGKVRFVTPQKQHLVDFLPELKEKIDDAFVLSEDVAEEPQKDTAESSTSASEDQAESKAEIRISFPSSLSKFERAALHEYSDWLGLKHESSGEGSHRHLEIVGSEKISIKTIEEKLSASAPELTLEFKEDDVDDVRYNPHVGDRVKFDLVVVKRTKQFQCKSISLVEAASNASTKAKPASAKNDAAKGEGFIVAVKPEGFGFIQPAQTIPGSMEENLFFHIKEVTTGQTLADLKEGTEVQYTIFVDEKRKKKRAIGISIVPAGTIKTVVPESVKGVVTKASFLSRMKSGPKGRFTNGNNKMSTLGRIRLATAVADTEDDDADSDADAESDDEVEETEEAAQDKTQTDEKDAAKKTEKKKKESTQKKPGKQVYLFNIRDIADPAAVLREGDEVEFIPQVTPKNLRAANIRLIASHAKKGTVTRVNEDLGGVIRLDGDESEPVVEASYTARSVLRGDILSEGDRVEFAYRMPSATPSLRNALKKNVTDDKASEEEEKANGSEENVPEEPILGQAVSVLRISSSPNSSEASSNRRGSRSVNSTLKEAMRQVGANAMVASRMAKGPDGTRGFAEGWNSPSEETTEDASQTTTVTSESETTKTTSTTTTTTSVKTVTSTTEEQKEA</sequence>
<feature type="domain" description="CSD" evidence="8">
    <location>
        <begin position="926"/>
        <end position="998"/>
    </location>
</feature>
<dbReference type="GO" id="GO:0005737">
    <property type="term" value="C:cytoplasm"/>
    <property type="evidence" value="ECO:0007669"/>
    <property type="project" value="UniProtKB-SubCell"/>
</dbReference>
<comment type="subcellular location">
    <subcellularLocation>
        <location evidence="1">Cytoplasm</location>
    </subcellularLocation>
</comment>
<dbReference type="SUPFAM" id="SSF50249">
    <property type="entry name" value="Nucleic acid-binding proteins"/>
    <property type="match status" value="3"/>
</dbReference>
<keyword evidence="2" id="KW-0963">Cytoplasm</keyword>
<organism evidence="9 10">
    <name type="scientific">Phytophthora lilii</name>
    <dbReference type="NCBI Taxonomy" id="2077276"/>
    <lineage>
        <taxon>Eukaryota</taxon>
        <taxon>Sar</taxon>
        <taxon>Stramenopiles</taxon>
        <taxon>Oomycota</taxon>
        <taxon>Peronosporomycetes</taxon>
        <taxon>Peronosporales</taxon>
        <taxon>Peronosporaceae</taxon>
        <taxon>Phytophthora</taxon>
    </lineage>
</organism>
<dbReference type="InterPro" id="IPR002059">
    <property type="entry name" value="CSP_DNA-bd"/>
</dbReference>
<comment type="caution">
    <text evidence="9">The sequence shown here is derived from an EMBL/GenBank/DDBJ whole genome shotgun (WGS) entry which is preliminary data.</text>
</comment>
<dbReference type="InterPro" id="IPR036867">
    <property type="entry name" value="R3H_dom_sf"/>
</dbReference>
<evidence type="ECO:0000256" key="5">
    <source>
        <dbReference type="ARBA" id="ARBA00044751"/>
    </source>
</evidence>
<accession>A0A9W6THD4</accession>
<feature type="region of interest" description="Disordered" evidence="6">
    <location>
        <begin position="1"/>
        <end position="152"/>
    </location>
</feature>
<feature type="region of interest" description="Disordered" evidence="6">
    <location>
        <begin position="1294"/>
        <end position="1360"/>
    </location>
</feature>
<feature type="region of interest" description="Disordered" evidence="6">
    <location>
        <begin position="1052"/>
        <end position="1105"/>
    </location>
</feature>
<evidence type="ECO:0000313" key="9">
    <source>
        <dbReference type="EMBL" id="GMF12627.1"/>
    </source>
</evidence>
<feature type="region of interest" description="Disordered" evidence="6">
    <location>
        <begin position="1216"/>
        <end position="1279"/>
    </location>
</feature>
<evidence type="ECO:0000259" key="7">
    <source>
        <dbReference type="PROSITE" id="PS51061"/>
    </source>
</evidence>
<dbReference type="EMBL" id="BSXW01000127">
    <property type="protein sequence ID" value="GMF12627.1"/>
    <property type="molecule type" value="Genomic_DNA"/>
</dbReference>
<feature type="compositionally biased region" description="Low complexity" evidence="6">
    <location>
        <begin position="1323"/>
        <end position="1354"/>
    </location>
</feature>
<dbReference type="InterPro" id="IPR001374">
    <property type="entry name" value="R3H_dom"/>
</dbReference>
<feature type="region of interest" description="Disordered" evidence="6">
    <location>
        <begin position="537"/>
        <end position="570"/>
    </location>
</feature>
<evidence type="ECO:0000256" key="4">
    <source>
        <dbReference type="ARBA" id="ARBA00022884"/>
    </source>
</evidence>
<keyword evidence="3" id="KW-0677">Repeat</keyword>
<dbReference type="Gene3D" id="3.30.1370.50">
    <property type="entry name" value="R3H-like domain"/>
    <property type="match status" value="1"/>
</dbReference>
<dbReference type="PANTHER" id="PTHR12913:SF1">
    <property type="entry name" value="COLD SHOCK DOMAIN-CONTAINING PROTEIN E1"/>
    <property type="match status" value="1"/>
</dbReference>
<evidence type="ECO:0000256" key="3">
    <source>
        <dbReference type="ARBA" id="ARBA00022737"/>
    </source>
</evidence>
<dbReference type="Proteomes" id="UP001165083">
    <property type="component" value="Unassembled WGS sequence"/>
</dbReference>
<dbReference type="GO" id="GO:0003723">
    <property type="term" value="F:RNA binding"/>
    <property type="evidence" value="ECO:0007669"/>
    <property type="project" value="UniProtKB-KW"/>
</dbReference>
<evidence type="ECO:0000256" key="6">
    <source>
        <dbReference type="SAM" id="MobiDB-lite"/>
    </source>
</evidence>
<feature type="compositionally biased region" description="Acidic residues" evidence="6">
    <location>
        <begin position="1054"/>
        <end position="1078"/>
    </location>
</feature>
<proteinExistence type="inferred from homology"/>
<dbReference type="InterPro" id="IPR011129">
    <property type="entry name" value="CSD"/>
</dbReference>
<feature type="compositionally biased region" description="Basic and acidic residues" evidence="6">
    <location>
        <begin position="441"/>
        <end position="455"/>
    </location>
</feature>
<dbReference type="SUPFAM" id="SSF82708">
    <property type="entry name" value="R3H domain"/>
    <property type="match status" value="1"/>
</dbReference>
<feature type="region of interest" description="Disordered" evidence="6">
    <location>
        <begin position="430"/>
        <end position="465"/>
    </location>
</feature>
<dbReference type="Gene3D" id="2.40.50.140">
    <property type="entry name" value="Nucleic acid-binding proteins"/>
    <property type="match status" value="4"/>
</dbReference>
<feature type="compositionally biased region" description="Low complexity" evidence="6">
    <location>
        <begin position="1258"/>
        <end position="1278"/>
    </location>
</feature>
<feature type="domain" description="R3H" evidence="7">
    <location>
        <begin position="776"/>
        <end position="844"/>
    </location>
</feature>
<evidence type="ECO:0000256" key="1">
    <source>
        <dbReference type="ARBA" id="ARBA00004496"/>
    </source>
</evidence>
<dbReference type="PROSITE" id="PS51857">
    <property type="entry name" value="CSD_2"/>
    <property type="match status" value="2"/>
</dbReference>
<feature type="region of interest" description="Disordered" evidence="6">
    <location>
        <begin position="269"/>
        <end position="354"/>
    </location>
</feature>
<feature type="compositionally biased region" description="Basic and acidic residues" evidence="6">
    <location>
        <begin position="47"/>
        <end position="99"/>
    </location>
</feature>
<gene>
    <name evidence="9" type="ORF">Plil01_000320800</name>
</gene>
<name>A0A9W6THD4_9STRA</name>
<protein>
    <submittedName>
        <fullName evidence="9">Unnamed protein product</fullName>
    </submittedName>
</protein>
<evidence type="ECO:0000259" key="8">
    <source>
        <dbReference type="PROSITE" id="PS51857"/>
    </source>
</evidence>
<evidence type="ECO:0000313" key="10">
    <source>
        <dbReference type="Proteomes" id="UP001165083"/>
    </source>
</evidence>
<feature type="compositionally biased region" description="Basic and acidic residues" evidence="6">
    <location>
        <begin position="1079"/>
        <end position="1103"/>
    </location>
</feature>
<keyword evidence="10" id="KW-1185">Reference proteome</keyword>
<evidence type="ECO:0000256" key="2">
    <source>
        <dbReference type="ARBA" id="ARBA00022490"/>
    </source>
</evidence>
<dbReference type="PANTHER" id="PTHR12913">
    <property type="entry name" value="UNR PROTEIN N-RAS UPSTREAM GENE PROTEIN"/>
    <property type="match status" value="1"/>
</dbReference>
<feature type="compositionally biased region" description="Basic and acidic residues" evidence="6">
    <location>
        <begin position="109"/>
        <end position="152"/>
    </location>
</feature>